<dbReference type="InterPro" id="IPR053151">
    <property type="entry name" value="RNase_H-like"/>
</dbReference>
<organism evidence="2 3">
    <name type="scientific">Hibiscus sabdariffa</name>
    <name type="common">roselle</name>
    <dbReference type="NCBI Taxonomy" id="183260"/>
    <lineage>
        <taxon>Eukaryota</taxon>
        <taxon>Viridiplantae</taxon>
        <taxon>Streptophyta</taxon>
        <taxon>Embryophyta</taxon>
        <taxon>Tracheophyta</taxon>
        <taxon>Spermatophyta</taxon>
        <taxon>Magnoliopsida</taxon>
        <taxon>eudicotyledons</taxon>
        <taxon>Gunneridae</taxon>
        <taxon>Pentapetalae</taxon>
        <taxon>rosids</taxon>
        <taxon>malvids</taxon>
        <taxon>Malvales</taxon>
        <taxon>Malvaceae</taxon>
        <taxon>Malvoideae</taxon>
        <taxon>Hibiscus</taxon>
    </lineage>
</organism>
<dbReference type="InterPro" id="IPR044730">
    <property type="entry name" value="RNase_H-like_dom_plant"/>
</dbReference>
<dbReference type="PANTHER" id="PTHR47723">
    <property type="entry name" value="OS05G0353850 PROTEIN"/>
    <property type="match status" value="1"/>
</dbReference>
<sequence length="149" mass="17111">MEATATRLGFGVWCLGFAKFIGVCLVVEAELWGVLLDLSHAWDLSYRQMIVEVHREDVLCLIYPNLDRGRYLLIVNHIEALMRRDWVVQCCRIHRYGNKVSDTLTKFFDSSHLNYFSFSVLPSPVAGLLQEDVDLLLESQAMLILSLFT</sequence>
<dbReference type="CDD" id="cd06222">
    <property type="entry name" value="RNase_H_like"/>
    <property type="match status" value="1"/>
</dbReference>
<keyword evidence="3" id="KW-1185">Reference proteome</keyword>
<gene>
    <name evidence="2" type="ORF">V6N12_058347</name>
</gene>
<dbReference type="PANTHER" id="PTHR47723:SF13">
    <property type="entry name" value="PUTATIVE-RELATED"/>
    <property type="match status" value="1"/>
</dbReference>
<evidence type="ECO:0000313" key="3">
    <source>
        <dbReference type="Proteomes" id="UP001472677"/>
    </source>
</evidence>
<evidence type="ECO:0000313" key="2">
    <source>
        <dbReference type="EMBL" id="KAK8564765.1"/>
    </source>
</evidence>
<reference evidence="2 3" key="1">
    <citation type="journal article" date="2024" name="G3 (Bethesda)">
        <title>Genome assembly of Hibiscus sabdariffa L. provides insights into metabolisms of medicinal natural products.</title>
        <authorList>
            <person name="Kim T."/>
        </authorList>
    </citation>
    <scope>NUCLEOTIDE SEQUENCE [LARGE SCALE GENOMIC DNA]</scope>
    <source>
        <strain evidence="2">TK-2024</strain>
        <tissue evidence="2">Old leaves</tissue>
    </source>
</reference>
<accession>A0ABR2ERV4</accession>
<evidence type="ECO:0000259" key="1">
    <source>
        <dbReference type="Pfam" id="PF13456"/>
    </source>
</evidence>
<dbReference type="InterPro" id="IPR002156">
    <property type="entry name" value="RNaseH_domain"/>
</dbReference>
<name>A0ABR2ERV4_9ROSI</name>
<dbReference type="Pfam" id="PF13456">
    <property type="entry name" value="RVT_3"/>
    <property type="match status" value="1"/>
</dbReference>
<protein>
    <recommendedName>
        <fullName evidence="1">RNase H type-1 domain-containing protein</fullName>
    </recommendedName>
</protein>
<proteinExistence type="predicted"/>
<feature type="domain" description="RNase H type-1" evidence="1">
    <location>
        <begin position="11"/>
        <end position="106"/>
    </location>
</feature>
<dbReference type="EMBL" id="JBBPBM010000010">
    <property type="protein sequence ID" value="KAK8564765.1"/>
    <property type="molecule type" value="Genomic_DNA"/>
</dbReference>
<dbReference type="Proteomes" id="UP001472677">
    <property type="component" value="Unassembled WGS sequence"/>
</dbReference>
<comment type="caution">
    <text evidence="2">The sequence shown here is derived from an EMBL/GenBank/DDBJ whole genome shotgun (WGS) entry which is preliminary data.</text>
</comment>